<comment type="similarity">
    <text evidence="2">Belongs to the polysaccharide deacetylase family.</text>
</comment>
<name>A0A849KHD0_9HYPH</name>
<dbReference type="Gene3D" id="3.20.20.370">
    <property type="entry name" value="Glycoside hydrolase/deacetylase"/>
    <property type="match status" value="1"/>
</dbReference>
<organism evidence="7 8">
    <name type="scientific">Ochrobactrum soli</name>
    <dbReference type="NCBI Taxonomy" id="2448455"/>
    <lineage>
        <taxon>Bacteria</taxon>
        <taxon>Pseudomonadati</taxon>
        <taxon>Pseudomonadota</taxon>
        <taxon>Alphaproteobacteria</taxon>
        <taxon>Hyphomicrobiales</taxon>
        <taxon>Brucellaceae</taxon>
        <taxon>Brucella/Ochrobactrum group</taxon>
        <taxon>Ochrobactrum</taxon>
    </lineage>
</organism>
<evidence type="ECO:0000256" key="2">
    <source>
        <dbReference type="ARBA" id="ARBA00010973"/>
    </source>
</evidence>
<sequence length="270" mass="30249">MGQEKLGEQDRLGWARARLDRLNNRLHDALSRSFPLRPFPLPKDRRIISFTFDDVPDSAESAGAKILERYGFHGTFYIAGGLVGSVETHRRLITEDGLRRLAEAGHDIGCHTYAHWNVPSVGARDLAADLDRNHAYLHGFEPNRVGRRNFAYPYCASSMRSRGLFADRFATCRSGGERINRDAVDLAFLEAVEIRQPEQHAEQLTRWIDDLVANPGWLIFYTHDISDRPTPFGCTPETFEKLVSHAAQSGAEVLSIRDALAHIGAEEGAP</sequence>
<gene>
    <name evidence="7" type="ORF">HKX02_00980</name>
</gene>
<dbReference type="SUPFAM" id="SSF88713">
    <property type="entry name" value="Glycoside hydrolase/deacetylase"/>
    <property type="match status" value="1"/>
</dbReference>
<dbReference type="Pfam" id="PF01522">
    <property type="entry name" value="Polysacc_deac_1"/>
    <property type="match status" value="1"/>
</dbReference>
<dbReference type="InterPro" id="IPR051398">
    <property type="entry name" value="Polysacch_Deacetylase"/>
</dbReference>
<dbReference type="PANTHER" id="PTHR34216:SF11">
    <property type="entry name" value="CHITOOLIGOSACCHARIDE DEACETYLASE"/>
    <property type="match status" value="1"/>
</dbReference>
<dbReference type="InterPro" id="IPR002509">
    <property type="entry name" value="NODB_dom"/>
</dbReference>
<feature type="domain" description="NodB homology" evidence="6">
    <location>
        <begin position="46"/>
        <end position="270"/>
    </location>
</feature>
<keyword evidence="4" id="KW-0732">Signal</keyword>
<dbReference type="AlphaFoldDB" id="A0A849KHD0"/>
<keyword evidence="8" id="KW-1185">Reference proteome</keyword>
<evidence type="ECO:0000313" key="7">
    <source>
        <dbReference type="EMBL" id="NNU58830.1"/>
    </source>
</evidence>
<protein>
    <recommendedName>
        <fullName evidence="3">Chitooligosaccharide deacetylase</fullName>
    </recommendedName>
    <alternativeName>
        <fullName evidence="5">Nodulation protein B</fullName>
    </alternativeName>
</protein>
<evidence type="ECO:0000256" key="5">
    <source>
        <dbReference type="ARBA" id="ARBA00032976"/>
    </source>
</evidence>
<dbReference type="RefSeq" id="WP_171316691.1">
    <property type="nucleotide sequence ID" value="NZ_JABFCY010000001.1"/>
</dbReference>
<dbReference type="GO" id="GO:0005975">
    <property type="term" value="P:carbohydrate metabolic process"/>
    <property type="evidence" value="ECO:0007669"/>
    <property type="project" value="InterPro"/>
</dbReference>
<dbReference type="PROSITE" id="PS51677">
    <property type="entry name" value="NODB"/>
    <property type="match status" value="1"/>
</dbReference>
<reference evidence="7 8" key="1">
    <citation type="submission" date="2020-05" db="EMBL/GenBank/DDBJ databases">
        <title>Draft Genome Sequence of Ochrobactrum soli Isolated from Stable Fly Gut.</title>
        <authorList>
            <person name="Pileggi M.T."/>
            <person name="Vazhakkala L.J."/>
            <person name="Wong C.N."/>
        </authorList>
    </citation>
    <scope>NUCLEOTIDE SEQUENCE [LARGE SCALE GENOMIC DNA]</scope>
    <source>
        <strain evidence="7 8">MTP-C0764</strain>
    </source>
</reference>
<dbReference type="CDD" id="cd10967">
    <property type="entry name" value="CE4_GLA_like_6s"/>
    <property type="match status" value="1"/>
</dbReference>
<comment type="caution">
    <text evidence="7">The sequence shown here is derived from an EMBL/GenBank/DDBJ whole genome shotgun (WGS) entry which is preliminary data.</text>
</comment>
<dbReference type="Proteomes" id="UP000574931">
    <property type="component" value="Unassembled WGS sequence"/>
</dbReference>
<comment type="function">
    <text evidence="1">Is involved in generating a small heat-stable compound (Nod), an acylated oligomer of N-acetylglucosamine, that stimulates mitosis in various plant protoplasts.</text>
</comment>
<evidence type="ECO:0000313" key="8">
    <source>
        <dbReference type="Proteomes" id="UP000574931"/>
    </source>
</evidence>
<dbReference type="GO" id="GO:0016810">
    <property type="term" value="F:hydrolase activity, acting on carbon-nitrogen (but not peptide) bonds"/>
    <property type="evidence" value="ECO:0007669"/>
    <property type="project" value="InterPro"/>
</dbReference>
<accession>A0A849KHD0</accession>
<evidence type="ECO:0000256" key="4">
    <source>
        <dbReference type="ARBA" id="ARBA00022729"/>
    </source>
</evidence>
<evidence type="ECO:0000259" key="6">
    <source>
        <dbReference type="PROSITE" id="PS51677"/>
    </source>
</evidence>
<dbReference type="InterPro" id="IPR011330">
    <property type="entry name" value="Glyco_hydro/deAcase_b/a-brl"/>
</dbReference>
<dbReference type="PANTHER" id="PTHR34216">
    <property type="match status" value="1"/>
</dbReference>
<proteinExistence type="inferred from homology"/>
<evidence type="ECO:0000256" key="1">
    <source>
        <dbReference type="ARBA" id="ARBA00003236"/>
    </source>
</evidence>
<dbReference type="EMBL" id="JABFCY010000001">
    <property type="protein sequence ID" value="NNU58830.1"/>
    <property type="molecule type" value="Genomic_DNA"/>
</dbReference>
<evidence type="ECO:0000256" key="3">
    <source>
        <dbReference type="ARBA" id="ARBA00020071"/>
    </source>
</evidence>